<dbReference type="Gene3D" id="3.40.50.10490">
    <property type="entry name" value="Glucose-6-phosphate isomerase like protein, domain 1"/>
    <property type="match status" value="2"/>
</dbReference>
<dbReference type="HAMAP" id="MF_00164">
    <property type="entry name" value="GlmS"/>
    <property type="match status" value="1"/>
</dbReference>
<evidence type="ECO:0000256" key="6">
    <source>
        <dbReference type="ARBA" id="ARBA00022576"/>
    </source>
</evidence>
<dbReference type="InterPro" id="IPR035466">
    <property type="entry name" value="GlmS/AgaS_SIS"/>
</dbReference>
<dbReference type="SUPFAM" id="SSF53697">
    <property type="entry name" value="SIS domain"/>
    <property type="match status" value="1"/>
</dbReference>
<keyword evidence="8" id="KW-0677">Repeat</keyword>
<dbReference type="GO" id="GO:0006002">
    <property type="term" value="P:fructose 6-phosphate metabolic process"/>
    <property type="evidence" value="ECO:0007669"/>
    <property type="project" value="TreeGrafter"/>
</dbReference>
<dbReference type="PANTHER" id="PTHR10937">
    <property type="entry name" value="GLUCOSAMINE--FRUCTOSE-6-PHOSPHATE AMINOTRANSFERASE, ISOMERIZING"/>
    <property type="match status" value="1"/>
</dbReference>
<comment type="subunit">
    <text evidence="10">Homodimer.</text>
</comment>
<dbReference type="FunFam" id="3.40.50.10490:FF:000002">
    <property type="entry name" value="Glutamine--fructose-6-phosphate aminotransferase [isomerizing]"/>
    <property type="match status" value="1"/>
</dbReference>
<dbReference type="InterPro" id="IPR035490">
    <property type="entry name" value="GlmS/FrlB_SIS"/>
</dbReference>
<evidence type="ECO:0000256" key="3">
    <source>
        <dbReference type="ARBA" id="ARBA00012916"/>
    </source>
</evidence>
<keyword evidence="6 10" id="KW-0032">Aminotransferase</keyword>
<dbReference type="GO" id="GO:0006047">
    <property type="term" value="P:UDP-N-acetylglucosamine metabolic process"/>
    <property type="evidence" value="ECO:0007669"/>
    <property type="project" value="TreeGrafter"/>
</dbReference>
<dbReference type="GO" id="GO:0006487">
    <property type="term" value="P:protein N-linked glycosylation"/>
    <property type="evidence" value="ECO:0007669"/>
    <property type="project" value="TreeGrafter"/>
</dbReference>
<dbReference type="InterPro" id="IPR001347">
    <property type="entry name" value="SIS_dom"/>
</dbReference>
<sequence length="614" mass="67729">MCGIVGYIGSKEAYPVLIKGLHRLEYRGYDSSGVAMISDEGKLNIYKAKGKVAALEHFAESKDRSGTVGIAHTRWATHGEPNDTNAHPHASQSGDLAIVHNGTIENYTVVKKALEQHGYAFRSETDTEVVVQLIDYIRTDTGCTLFEAVREACHQIVGAYAIAVIDRRNPNQIVVARKSSPLVIGVGDGEYFIASDATPIVEYTNRVVYLNDDEIAVINRGESLHVFNMDNKESKVNIQKLRMSISELEKGGYPHFMLKEIFEQPRTLRDCIRGRVSADGKHVVLSGVLDNKERFLDAHRILIVACGTSWHAALIGKHLFEDMCRIPVEVEYASEFRYRNPVVSDKDVLIAMSQSGETADTLAALELAKEQGAFVFGICNVIGSSIPRATDSGCYIHVGPEIGVASTKAFTGQVTVLAMMALMLGRMKGTIADEAFERVTRDLHRLPELLQEVLELDTRVKDLSKIFTYAKNFLYLGRGYNYPAALEGALKLKEISYIHAEGCPAAEMKHGTIALIDDDMPTVVIAPRDKIYDKTVSNIQQIKARNGRIIALVTRGDEVAAKIADYVIEIPEVCECLSPILTSVPLQLLAYYVAVNKGRNVDQPRNLAKSVTVE</sequence>
<dbReference type="GeneID" id="78340906"/>
<comment type="subcellular location">
    <subcellularLocation>
        <location evidence="2 10">Cytoplasm</location>
    </subcellularLocation>
</comment>
<dbReference type="SUPFAM" id="SSF56235">
    <property type="entry name" value="N-terminal nucleophile aminohydrolases (Ntn hydrolases)"/>
    <property type="match status" value="1"/>
</dbReference>
<comment type="catalytic activity">
    <reaction evidence="1 10">
        <text>D-fructose 6-phosphate + L-glutamine = D-glucosamine 6-phosphate + L-glutamate</text>
        <dbReference type="Rhea" id="RHEA:13237"/>
        <dbReference type="ChEBI" id="CHEBI:29985"/>
        <dbReference type="ChEBI" id="CHEBI:58359"/>
        <dbReference type="ChEBI" id="CHEBI:58725"/>
        <dbReference type="ChEBI" id="CHEBI:61527"/>
        <dbReference type="EC" id="2.6.1.16"/>
    </reaction>
</comment>
<evidence type="ECO:0000256" key="9">
    <source>
        <dbReference type="ARBA" id="ARBA00022962"/>
    </source>
</evidence>
<evidence type="ECO:0000313" key="12">
    <source>
        <dbReference type="Proteomes" id="UP000318946"/>
    </source>
</evidence>
<keyword evidence="12" id="KW-1185">Reference proteome</keyword>
<feature type="initiator methionine" description="Removed" evidence="10">
    <location>
        <position position="1"/>
    </location>
</feature>
<dbReference type="GO" id="GO:0097367">
    <property type="term" value="F:carbohydrate derivative binding"/>
    <property type="evidence" value="ECO:0007669"/>
    <property type="project" value="InterPro"/>
</dbReference>
<dbReference type="RefSeq" id="WP_019130992.1">
    <property type="nucleotide sequence ID" value="NZ_AP019735.1"/>
</dbReference>
<keyword evidence="7 10" id="KW-0808">Transferase</keyword>
<evidence type="ECO:0000256" key="5">
    <source>
        <dbReference type="ARBA" id="ARBA00022490"/>
    </source>
</evidence>
<reference evidence="12" key="1">
    <citation type="submission" date="2019-06" db="EMBL/GenBank/DDBJ databases">
        <title>Alistipes onderdonkii subsp. vulgaris subsp. nov., Alistipes dispar sp. nov. and Alistipes communis sp. nov., isolated from human faeces, and creation of Alistipes onderdonkii subsp. onderdonkii subsp. nov.</title>
        <authorList>
            <person name="Sakamoto M."/>
            <person name="Ikeyama N."/>
            <person name="Ogata Y."/>
            <person name="Suda W."/>
            <person name="Iino T."/>
            <person name="Hattori M."/>
            <person name="Ohkuma M."/>
        </authorList>
    </citation>
    <scope>NUCLEOTIDE SEQUENCE [LARGE SCALE GENOMIC DNA]</scope>
    <source>
        <strain evidence="12">5CBH24</strain>
    </source>
</reference>
<dbReference type="Proteomes" id="UP000318946">
    <property type="component" value="Chromosome"/>
</dbReference>
<dbReference type="Pfam" id="PF01380">
    <property type="entry name" value="SIS"/>
    <property type="match status" value="2"/>
</dbReference>
<evidence type="ECO:0000256" key="10">
    <source>
        <dbReference type="HAMAP-Rule" id="MF_00164"/>
    </source>
</evidence>
<dbReference type="CDD" id="cd00714">
    <property type="entry name" value="GFAT"/>
    <property type="match status" value="1"/>
</dbReference>
<dbReference type="InterPro" id="IPR047084">
    <property type="entry name" value="GFAT_N"/>
</dbReference>
<dbReference type="AlphaFoldDB" id="A0A4Y1WS36"/>
<dbReference type="NCBIfam" id="NF001484">
    <property type="entry name" value="PRK00331.1"/>
    <property type="match status" value="1"/>
</dbReference>
<dbReference type="EMBL" id="AP019735">
    <property type="protein sequence ID" value="BBL02868.1"/>
    <property type="molecule type" value="Genomic_DNA"/>
</dbReference>
<keyword evidence="5 10" id="KW-0963">Cytoplasm</keyword>
<name>A0A4Y1WS36_9BACT</name>
<dbReference type="GO" id="GO:0004360">
    <property type="term" value="F:glutamine-fructose-6-phosphate transaminase (isomerizing) activity"/>
    <property type="evidence" value="ECO:0007669"/>
    <property type="project" value="UniProtKB-UniRule"/>
</dbReference>
<dbReference type="Gene3D" id="3.60.20.10">
    <property type="entry name" value="Glutamine Phosphoribosylpyrophosphate, subunit 1, domain 1"/>
    <property type="match status" value="1"/>
</dbReference>
<dbReference type="GO" id="GO:0046349">
    <property type="term" value="P:amino sugar biosynthetic process"/>
    <property type="evidence" value="ECO:0007669"/>
    <property type="project" value="UniProtKB-ARBA"/>
</dbReference>
<dbReference type="FunFam" id="3.60.20.10:FF:000006">
    <property type="entry name" value="Glutamine--fructose-6-phosphate aminotransferase [isomerizing]"/>
    <property type="match status" value="1"/>
</dbReference>
<feature type="active site" description="For Fru-6P isomerization activity" evidence="10">
    <location>
        <position position="609"/>
    </location>
</feature>
<accession>A0A4Y1WS36</accession>
<dbReference type="GO" id="GO:0005829">
    <property type="term" value="C:cytosol"/>
    <property type="evidence" value="ECO:0007669"/>
    <property type="project" value="TreeGrafter"/>
</dbReference>
<feature type="active site" description="Nucleophile; for GATase activity" evidence="10">
    <location>
        <position position="2"/>
    </location>
</feature>
<dbReference type="PROSITE" id="PS51464">
    <property type="entry name" value="SIS"/>
    <property type="match status" value="2"/>
</dbReference>
<dbReference type="FunFam" id="3.40.50.10490:FF:000001">
    <property type="entry name" value="Glutamine--fructose-6-phosphate aminotransferase [isomerizing]"/>
    <property type="match status" value="1"/>
</dbReference>
<dbReference type="KEGG" id="acou:A5CBH24_01810"/>
<dbReference type="GO" id="GO:0005975">
    <property type="term" value="P:carbohydrate metabolic process"/>
    <property type="evidence" value="ECO:0007669"/>
    <property type="project" value="UniProtKB-UniRule"/>
</dbReference>
<evidence type="ECO:0000313" key="11">
    <source>
        <dbReference type="EMBL" id="BBL02868.1"/>
    </source>
</evidence>
<protein>
    <recommendedName>
        <fullName evidence="4 10">Glutamine--fructose-6-phosphate aminotransferase [isomerizing]</fullName>
        <ecNumber evidence="3 10">2.6.1.16</ecNumber>
    </recommendedName>
    <alternativeName>
        <fullName evidence="10">D-fructose-6-phosphate amidotransferase</fullName>
    </alternativeName>
    <alternativeName>
        <fullName evidence="10">GFAT</fullName>
    </alternativeName>
    <alternativeName>
        <fullName evidence="10">Glucosamine-6-phosphate synthase</fullName>
    </alternativeName>
    <alternativeName>
        <fullName evidence="10">Hexosephosphate aminotransferase</fullName>
    </alternativeName>
    <alternativeName>
        <fullName evidence="10">L-glutamine--D-fructose-6-phosphate amidotransferase</fullName>
    </alternativeName>
</protein>
<dbReference type="OrthoDB" id="106547at2"/>
<dbReference type="PANTHER" id="PTHR10937:SF0">
    <property type="entry name" value="GLUTAMINE--FRUCTOSE-6-PHOSPHATE TRANSAMINASE (ISOMERIZING)"/>
    <property type="match status" value="1"/>
</dbReference>
<dbReference type="NCBIfam" id="TIGR01135">
    <property type="entry name" value="glmS"/>
    <property type="match status" value="1"/>
</dbReference>
<dbReference type="Pfam" id="PF13522">
    <property type="entry name" value="GATase_6"/>
    <property type="match status" value="1"/>
</dbReference>
<proteinExistence type="inferred from homology"/>
<gene>
    <name evidence="10 11" type="primary">glmS</name>
    <name evidence="11" type="ORF">A5CBH24_01810</name>
</gene>
<keyword evidence="9" id="KW-0315">Glutamine amidotransferase</keyword>
<dbReference type="InterPro" id="IPR029055">
    <property type="entry name" value="Ntn_hydrolases_N"/>
</dbReference>
<evidence type="ECO:0000256" key="8">
    <source>
        <dbReference type="ARBA" id="ARBA00022737"/>
    </source>
</evidence>
<dbReference type="CDD" id="cd05009">
    <property type="entry name" value="SIS_GlmS_GlmD_2"/>
    <property type="match status" value="1"/>
</dbReference>
<dbReference type="InterPro" id="IPR005855">
    <property type="entry name" value="GFAT"/>
</dbReference>
<evidence type="ECO:0000256" key="7">
    <source>
        <dbReference type="ARBA" id="ARBA00022679"/>
    </source>
</evidence>
<comment type="function">
    <text evidence="10">Catalyzes the first step in hexosamine metabolism, converting fructose-6P into glucosamine-6P using glutamine as a nitrogen source.</text>
</comment>
<evidence type="ECO:0000256" key="4">
    <source>
        <dbReference type="ARBA" id="ARBA00016090"/>
    </source>
</evidence>
<organism evidence="11 12">
    <name type="scientific">Alistipes communis</name>
    <dbReference type="NCBI Taxonomy" id="2585118"/>
    <lineage>
        <taxon>Bacteria</taxon>
        <taxon>Pseudomonadati</taxon>
        <taxon>Bacteroidota</taxon>
        <taxon>Bacteroidia</taxon>
        <taxon>Bacteroidales</taxon>
        <taxon>Rikenellaceae</taxon>
        <taxon>Alistipes</taxon>
    </lineage>
</organism>
<dbReference type="EC" id="2.6.1.16" evidence="3 10"/>
<evidence type="ECO:0000256" key="1">
    <source>
        <dbReference type="ARBA" id="ARBA00001031"/>
    </source>
</evidence>
<dbReference type="PROSITE" id="PS51278">
    <property type="entry name" value="GATASE_TYPE_2"/>
    <property type="match status" value="1"/>
</dbReference>
<evidence type="ECO:0000256" key="2">
    <source>
        <dbReference type="ARBA" id="ARBA00004496"/>
    </source>
</evidence>
<dbReference type="InterPro" id="IPR046348">
    <property type="entry name" value="SIS_dom_sf"/>
</dbReference>
<dbReference type="InterPro" id="IPR017932">
    <property type="entry name" value="GATase_2_dom"/>
</dbReference>
<dbReference type="CDD" id="cd05008">
    <property type="entry name" value="SIS_GlmS_GlmD_1"/>
    <property type="match status" value="1"/>
</dbReference>